<dbReference type="Proteomes" id="UP001519295">
    <property type="component" value="Unassembled WGS sequence"/>
</dbReference>
<dbReference type="SUPFAM" id="SSF54373">
    <property type="entry name" value="FAD-linked reductases, C-terminal domain"/>
    <property type="match status" value="1"/>
</dbReference>
<evidence type="ECO:0000259" key="5">
    <source>
        <dbReference type="Pfam" id="PF01266"/>
    </source>
</evidence>
<keyword evidence="3" id="KW-0274">FAD</keyword>
<name>A0ABS4VX21_9PSEU</name>
<accession>A0ABS4VX21</accession>
<dbReference type="NCBIfam" id="NF008425">
    <property type="entry name" value="PRK11259.1"/>
    <property type="match status" value="1"/>
</dbReference>
<dbReference type="EMBL" id="JAGINU010000001">
    <property type="protein sequence ID" value="MBP2368462.1"/>
    <property type="molecule type" value="Genomic_DNA"/>
</dbReference>
<comment type="caution">
    <text evidence="6">The sequence shown here is derived from an EMBL/GenBank/DDBJ whole genome shotgun (WGS) entry which is preliminary data.</text>
</comment>
<dbReference type="Pfam" id="PF01266">
    <property type="entry name" value="DAO"/>
    <property type="match status" value="1"/>
</dbReference>
<dbReference type="RefSeq" id="WP_210029610.1">
    <property type="nucleotide sequence ID" value="NZ_JAGINU010000001.1"/>
</dbReference>
<dbReference type="Gene3D" id="3.50.50.60">
    <property type="entry name" value="FAD/NAD(P)-binding domain"/>
    <property type="match status" value="1"/>
</dbReference>
<evidence type="ECO:0000256" key="1">
    <source>
        <dbReference type="ARBA" id="ARBA00001974"/>
    </source>
</evidence>
<dbReference type="InterPro" id="IPR006076">
    <property type="entry name" value="FAD-dep_OxRdtase"/>
</dbReference>
<evidence type="ECO:0000256" key="4">
    <source>
        <dbReference type="ARBA" id="ARBA00023002"/>
    </source>
</evidence>
<dbReference type="InterPro" id="IPR036188">
    <property type="entry name" value="FAD/NAD-bd_sf"/>
</dbReference>
<protein>
    <submittedName>
        <fullName evidence="6">Sarcosine oxidase</fullName>
        <ecNumber evidence="6">1.5.3.1</ecNumber>
    </submittedName>
</protein>
<feature type="domain" description="FAD dependent oxidoreductase" evidence="5">
    <location>
        <begin position="7"/>
        <end position="358"/>
    </location>
</feature>
<evidence type="ECO:0000313" key="6">
    <source>
        <dbReference type="EMBL" id="MBP2368462.1"/>
    </source>
</evidence>
<keyword evidence="2" id="KW-0285">Flavoprotein</keyword>
<evidence type="ECO:0000313" key="7">
    <source>
        <dbReference type="Proteomes" id="UP001519295"/>
    </source>
</evidence>
<dbReference type="EC" id="1.5.3.1" evidence="6"/>
<evidence type="ECO:0000256" key="2">
    <source>
        <dbReference type="ARBA" id="ARBA00022630"/>
    </source>
</evidence>
<keyword evidence="4 6" id="KW-0560">Oxidoreductase</keyword>
<dbReference type="PANTHER" id="PTHR10961">
    <property type="entry name" value="PEROXISOMAL SARCOSINE OXIDASE"/>
    <property type="match status" value="1"/>
</dbReference>
<proteinExistence type="predicted"/>
<dbReference type="InterPro" id="IPR045170">
    <property type="entry name" value="MTOX"/>
</dbReference>
<dbReference type="GO" id="GO:0008115">
    <property type="term" value="F:sarcosine oxidase activity"/>
    <property type="evidence" value="ECO:0007669"/>
    <property type="project" value="UniProtKB-EC"/>
</dbReference>
<dbReference type="PANTHER" id="PTHR10961:SF7">
    <property type="entry name" value="FAD DEPENDENT OXIDOREDUCTASE DOMAIN-CONTAINING PROTEIN"/>
    <property type="match status" value="1"/>
</dbReference>
<gene>
    <name evidence="6" type="ORF">JOF36_004158</name>
</gene>
<reference evidence="6 7" key="1">
    <citation type="submission" date="2021-03" db="EMBL/GenBank/DDBJ databases">
        <title>Sequencing the genomes of 1000 actinobacteria strains.</title>
        <authorList>
            <person name="Klenk H.-P."/>
        </authorList>
    </citation>
    <scope>NUCLEOTIDE SEQUENCE [LARGE SCALE GENOMIC DNA]</scope>
    <source>
        <strain evidence="6 7">DSM 45256</strain>
    </source>
</reference>
<dbReference type="Gene3D" id="3.30.9.10">
    <property type="entry name" value="D-Amino Acid Oxidase, subunit A, domain 2"/>
    <property type="match status" value="1"/>
</dbReference>
<sequence length="382" mass="40669">MTATDADVAVVGLGSMGSMAAWQLARAGADVIGFEQFGIAHDRGAAGGESRLFRMAYHEGPEYVPLLRRARELWLDLAAASGRPLFSPTGCLSIGRPELAPMANVRASVTEHQLAHEILDPDELAARYPQHSPAEGEIGILDTDGGMVRPELAVLSAARQARSLGARLHEHTAVRAIEPSGDHVEVVTESQVFTARTVVVTTGPWTGELVKSVVDHVTVKPIVLTWFAPDDVTAYAPDRFPAFIRDTDGIHVYGSPVMDGVSVKFGVADVWDPIDGARDLTRDLDATALRPVTDAARRFLPGLHPDPIRYDVYMDGYTTDRTPLIGALPGASSVILLSGFSGHGFKMAPVFGQIAAELALDGGSGFDLARMAPDRFALGTGA</sequence>
<dbReference type="SUPFAM" id="SSF51905">
    <property type="entry name" value="FAD/NAD(P)-binding domain"/>
    <property type="match status" value="1"/>
</dbReference>
<keyword evidence="7" id="KW-1185">Reference proteome</keyword>
<comment type="cofactor">
    <cofactor evidence="1">
        <name>FAD</name>
        <dbReference type="ChEBI" id="CHEBI:57692"/>
    </cofactor>
</comment>
<organism evidence="6 7">
    <name type="scientific">Pseudonocardia parietis</name>
    <dbReference type="NCBI Taxonomy" id="570936"/>
    <lineage>
        <taxon>Bacteria</taxon>
        <taxon>Bacillati</taxon>
        <taxon>Actinomycetota</taxon>
        <taxon>Actinomycetes</taxon>
        <taxon>Pseudonocardiales</taxon>
        <taxon>Pseudonocardiaceae</taxon>
        <taxon>Pseudonocardia</taxon>
    </lineage>
</organism>
<evidence type="ECO:0000256" key="3">
    <source>
        <dbReference type="ARBA" id="ARBA00022827"/>
    </source>
</evidence>